<proteinExistence type="predicted"/>
<dbReference type="EMBL" id="SRLC01000003">
    <property type="protein sequence ID" value="TGE20268.1"/>
    <property type="molecule type" value="Genomic_DNA"/>
</dbReference>
<dbReference type="InterPro" id="IPR016181">
    <property type="entry name" value="Acyl_CoA_acyltransferase"/>
</dbReference>
<evidence type="ECO:0000313" key="2">
    <source>
        <dbReference type="EMBL" id="TGE20268.1"/>
    </source>
</evidence>
<dbReference type="Gene3D" id="3.40.630.30">
    <property type="match status" value="1"/>
</dbReference>
<keyword evidence="2" id="KW-0808">Transferase</keyword>
<dbReference type="OrthoDB" id="116151at2"/>
<dbReference type="GO" id="GO:0016740">
    <property type="term" value="F:transferase activity"/>
    <property type="evidence" value="ECO:0007669"/>
    <property type="project" value="UniProtKB-KW"/>
</dbReference>
<dbReference type="Pfam" id="PF13480">
    <property type="entry name" value="Acetyltransf_6"/>
    <property type="match status" value="1"/>
</dbReference>
<feature type="domain" description="BioF2-like acetyltransferase" evidence="1">
    <location>
        <begin position="213"/>
        <end position="340"/>
    </location>
</feature>
<dbReference type="Proteomes" id="UP000297549">
    <property type="component" value="Unassembled WGS sequence"/>
</dbReference>
<name>A0A4Z0PRI7_9BACT</name>
<accession>A0A4Z0PRI7</accession>
<evidence type="ECO:0000313" key="3">
    <source>
        <dbReference type="Proteomes" id="UP000297549"/>
    </source>
</evidence>
<gene>
    <name evidence="2" type="ORF">E5K00_19870</name>
</gene>
<reference evidence="2 3" key="1">
    <citation type="submission" date="2019-04" db="EMBL/GenBank/DDBJ databases">
        <authorList>
            <person name="Feng G."/>
            <person name="Zhang J."/>
            <person name="Zhu H."/>
        </authorList>
    </citation>
    <scope>NUCLEOTIDE SEQUENCE [LARGE SCALE GENOMIC DNA]</scope>
    <source>
        <strain evidence="2 3">JCM 31653</strain>
    </source>
</reference>
<dbReference type="SUPFAM" id="SSF55729">
    <property type="entry name" value="Acyl-CoA N-acyltransferases (Nat)"/>
    <property type="match status" value="1"/>
</dbReference>
<comment type="caution">
    <text evidence="2">The sequence shown here is derived from an EMBL/GenBank/DDBJ whole genome shotgun (WGS) entry which is preliminary data.</text>
</comment>
<protein>
    <submittedName>
        <fullName evidence="2">GNAT family N-acetyltransferase</fullName>
    </submittedName>
</protein>
<dbReference type="InterPro" id="IPR038740">
    <property type="entry name" value="BioF2-like_GNAT_dom"/>
</dbReference>
<evidence type="ECO:0000259" key="1">
    <source>
        <dbReference type="Pfam" id="PF13480"/>
    </source>
</evidence>
<keyword evidence="3" id="KW-1185">Reference proteome</keyword>
<sequence length="378" mass="41580">MVRAPGGANLRSSTVGVGTRPKTNAARFYFAPDDLLTWQTAESGKPVRIALLLRLRLSPDPYALPLHYLPFSALDLAAWDACVAAAEQPVPYAQAAWLQATAGRWAAVVELDEASGRYLSVLPLPTKWRPWGREAYQPAFTQQLGLLTTAGSRHRAVEEYLALAVGHFGRFYTQLNTANQLAAPVSGLRAATRQTYCLPLEASYEVLHQGYAADYRRRLRLNQQLAQPLQVTETSSPSTLLRLFQEHKGGEVASLKPRHYRQLTQLITNLQSLGQTRILEVAAPHTGELLAGALFVVTPRVIIYLFAAASPAGKKAAAPLLLVDHLIQQYAASPGLVLDFEGGMIPSIARFFANFGARPVPYAALTQTRQPWYLSWKR</sequence>
<dbReference type="AlphaFoldDB" id="A0A4Z0PRI7"/>
<organism evidence="2 3">
    <name type="scientific">Hymenobacter aquaticus</name>
    <dbReference type="NCBI Taxonomy" id="1867101"/>
    <lineage>
        <taxon>Bacteria</taxon>
        <taxon>Pseudomonadati</taxon>
        <taxon>Bacteroidota</taxon>
        <taxon>Cytophagia</taxon>
        <taxon>Cytophagales</taxon>
        <taxon>Hymenobacteraceae</taxon>
        <taxon>Hymenobacter</taxon>
    </lineage>
</organism>